<dbReference type="PANTHER" id="PTHR23291">
    <property type="entry name" value="BAX INHIBITOR-RELATED"/>
    <property type="match status" value="1"/>
</dbReference>
<keyword evidence="3 5" id="KW-1133">Transmembrane helix</keyword>
<comment type="subcellular location">
    <subcellularLocation>
        <location evidence="1">Membrane</location>
        <topology evidence="1">Multi-pass membrane protein</topology>
    </subcellularLocation>
</comment>
<feature type="transmembrane region" description="Helical" evidence="5">
    <location>
        <begin position="209"/>
        <end position="230"/>
    </location>
</feature>
<name>A0AAJ6YDQ7_9HYME</name>
<evidence type="ECO:0000256" key="5">
    <source>
        <dbReference type="RuleBase" id="RU004379"/>
    </source>
</evidence>
<organism evidence="6 7">
    <name type="scientific">Ceratosolen solmsi marchali</name>
    <dbReference type="NCBI Taxonomy" id="326594"/>
    <lineage>
        <taxon>Eukaryota</taxon>
        <taxon>Metazoa</taxon>
        <taxon>Ecdysozoa</taxon>
        <taxon>Arthropoda</taxon>
        <taxon>Hexapoda</taxon>
        <taxon>Insecta</taxon>
        <taxon>Pterygota</taxon>
        <taxon>Neoptera</taxon>
        <taxon>Endopterygota</taxon>
        <taxon>Hymenoptera</taxon>
        <taxon>Apocrita</taxon>
        <taxon>Proctotrupomorpha</taxon>
        <taxon>Chalcidoidea</taxon>
        <taxon>Agaonidae</taxon>
        <taxon>Agaoninae</taxon>
        <taxon>Ceratosolen</taxon>
    </lineage>
</organism>
<accession>A0AAJ6YDQ7</accession>
<feature type="transmembrane region" description="Helical" evidence="5">
    <location>
        <begin position="236"/>
        <end position="254"/>
    </location>
</feature>
<evidence type="ECO:0000256" key="2">
    <source>
        <dbReference type="ARBA" id="ARBA00022692"/>
    </source>
</evidence>
<evidence type="ECO:0000256" key="3">
    <source>
        <dbReference type="ARBA" id="ARBA00022989"/>
    </source>
</evidence>
<evidence type="ECO:0000313" key="7">
    <source>
        <dbReference type="RefSeq" id="XP_011496177.1"/>
    </source>
</evidence>
<feature type="transmembrane region" description="Helical" evidence="5">
    <location>
        <begin position="152"/>
        <end position="173"/>
    </location>
</feature>
<dbReference type="Proteomes" id="UP000695007">
    <property type="component" value="Unplaced"/>
</dbReference>
<comment type="similarity">
    <text evidence="5">Belongs to the BI1 family.</text>
</comment>
<keyword evidence="4 5" id="KW-0472">Membrane</keyword>
<proteinExistence type="inferred from homology"/>
<protein>
    <submittedName>
        <fullName evidence="7">Protein lifeguard 3-like</fullName>
    </submittedName>
</protein>
<dbReference type="GO" id="GO:0005794">
    <property type="term" value="C:Golgi apparatus"/>
    <property type="evidence" value="ECO:0007669"/>
    <property type="project" value="TreeGrafter"/>
</dbReference>
<feature type="transmembrane region" description="Helical" evidence="5">
    <location>
        <begin position="89"/>
        <end position="110"/>
    </location>
</feature>
<keyword evidence="6" id="KW-1185">Reference proteome</keyword>
<reference evidence="7" key="1">
    <citation type="submission" date="2025-08" db="UniProtKB">
        <authorList>
            <consortium name="RefSeq"/>
        </authorList>
    </citation>
    <scope>IDENTIFICATION</scope>
</reference>
<gene>
    <name evidence="7" type="primary">LOC105360870</name>
</gene>
<dbReference type="AlphaFoldDB" id="A0AAJ6YDQ7"/>
<dbReference type="GO" id="GO:0005783">
    <property type="term" value="C:endoplasmic reticulum"/>
    <property type="evidence" value="ECO:0007669"/>
    <property type="project" value="TreeGrafter"/>
</dbReference>
<dbReference type="KEGG" id="csol:105360870"/>
<feature type="transmembrane region" description="Helical" evidence="5">
    <location>
        <begin position="179"/>
        <end position="197"/>
    </location>
</feature>
<keyword evidence="2 5" id="KW-0812">Transmembrane</keyword>
<dbReference type="PANTHER" id="PTHR23291:SF127">
    <property type="entry name" value="PROTEIN LIFEGUARD 1-LIKE"/>
    <property type="match status" value="1"/>
</dbReference>
<sequence length="298" mass="33796">MDKYASGNQNQGPSQPSLLPILIRGEQIQNGPFLITVTDGMVAQRERENQKIIQRWQAIEKRRNMDISNEEYFGEFGELKVRRRFIRRVFSILTLQLIFTAFVVATFIFVEKAKEIMLTYRYLWIIALSLFIFTYLSISCCECARREIPCNVIFLITMTASLAYLTAAISVFYSIKSVLFTACATAIVTLVICSIATCTKFDLTKNTGFLLIVSLVAIVGLLAMSIALYITEIESLQIAIAIVGTLLISMYLFFDLQTIMGGRMIEISPDEVVYATTQLYIDIMLLYRYLLLLGGFTE</sequence>
<evidence type="ECO:0000256" key="1">
    <source>
        <dbReference type="ARBA" id="ARBA00004141"/>
    </source>
</evidence>
<evidence type="ECO:0000256" key="4">
    <source>
        <dbReference type="ARBA" id="ARBA00023136"/>
    </source>
</evidence>
<dbReference type="GO" id="GO:2001234">
    <property type="term" value="P:negative regulation of apoptotic signaling pathway"/>
    <property type="evidence" value="ECO:0007669"/>
    <property type="project" value="TreeGrafter"/>
</dbReference>
<dbReference type="GO" id="GO:0016020">
    <property type="term" value="C:membrane"/>
    <property type="evidence" value="ECO:0007669"/>
    <property type="project" value="UniProtKB-SubCell"/>
</dbReference>
<evidence type="ECO:0000313" key="6">
    <source>
        <dbReference type="Proteomes" id="UP000695007"/>
    </source>
</evidence>
<feature type="transmembrane region" description="Helical" evidence="5">
    <location>
        <begin position="122"/>
        <end position="140"/>
    </location>
</feature>
<dbReference type="Pfam" id="PF01027">
    <property type="entry name" value="Bax1-I"/>
    <property type="match status" value="1"/>
</dbReference>
<dbReference type="GeneID" id="105360870"/>
<dbReference type="InterPro" id="IPR006214">
    <property type="entry name" value="Bax_inhibitor_1-related"/>
</dbReference>
<dbReference type="RefSeq" id="XP_011496177.1">
    <property type="nucleotide sequence ID" value="XM_011497875.1"/>
</dbReference>